<organism evidence="3 4">
    <name type="scientific">Aquicoccus porphyridii</name>
    <dbReference type="NCBI Taxonomy" id="1852029"/>
    <lineage>
        <taxon>Bacteria</taxon>
        <taxon>Pseudomonadati</taxon>
        <taxon>Pseudomonadota</taxon>
        <taxon>Alphaproteobacteria</taxon>
        <taxon>Rhodobacterales</taxon>
        <taxon>Paracoccaceae</taxon>
        <taxon>Aquicoccus</taxon>
    </lineage>
</organism>
<keyword evidence="3" id="KW-0436">Ligase</keyword>
<dbReference type="InterPro" id="IPR045851">
    <property type="entry name" value="AMP-bd_C_sf"/>
</dbReference>
<protein>
    <submittedName>
        <fullName evidence="3">Acyl--CoA ligase</fullName>
    </submittedName>
</protein>
<dbReference type="PANTHER" id="PTHR24096">
    <property type="entry name" value="LONG-CHAIN-FATTY-ACID--COA LIGASE"/>
    <property type="match status" value="1"/>
</dbReference>
<reference evidence="3 4" key="1">
    <citation type="submission" date="2019-07" db="EMBL/GenBank/DDBJ databases">
        <title>Aquicoccus porphyridii gen. nov., sp. nov., isolated from a small marine red alga, Porphyridium marinum.</title>
        <authorList>
            <person name="Liu L."/>
        </authorList>
    </citation>
    <scope>NUCLEOTIDE SEQUENCE [LARGE SCALE GENOMIC DNA]</scope>
    <source>
        <strain evidence="3 4">L1 8-17</strain>
    </source>
</reference>
<dbReference type="Gene3D" id="3.30.300.30">
    <property type="match status" value="1"/>
</dbReference>
<dbReference type="EMBL" id="VINQ01000001">
    <property type="protein sequence ID" value="KAA0920698.1"/>
    <property type="molecule type" value="Genomic_DNA"/>
</dbReference>
<evidence type="ECO:0000313" key="4">
    <source>
        <dbReference type="Proteomes" id="UP000325291"/>
    </source>
</evidence>
<keyword evidence="4" id="KW-1185">Reference proteome</keyword>
<name>A0A5A9ZTJ9_9RHOB</name>
<dbReference type="GO" id="GO:0016405">
    <property type="term" value="F:CoA-ligase activity"/>
    <property type="evidence" value="ECO:0007669"/>
    <property type="project" value="TreeGrafter"/>
</dbReference>
<dbReference type="RefSeq" id="WP_111362271.1">
    <property type="nucleotide sequence ID" value="NZ_JASHJG010000082.1"/>
</dbReference>
<dbReference type="InterPro" id="IPR000873">
    <property type="entry name" value="AMP-dep_synth/lig_dom"/>
</dbReference>
<evidence type="ECO:0000313" key="3">
    <source>
        <dbReference type="EMBL" id="KAA0920698.1"/>
    </source>
</evidence>
<dbReference type="InterPro" id="IPR020845">
    <property type="entry name" value="AMP-binding_CS"/>
</dbReference>
<dbReference type="PROSITE" id="PS00455">
    <property type="entry name" value="AMP_BINDING"/>
    <property type="match status" value="1"/>
</dbReference>
<sequence>MKRIHQMLNAAARARGSELGIIDHDDRSYDWAAIKAGAEAARDALIARGVQPGDRVVIVLENSAAMVAFLYACSMMDAIACPVNARLTDPEIDRILRHSEAAAAVMTVATGPAPRQHAERMGAEEVPLPTGTVAILCRDGATPEPVHESPEHQIAILLYTSGTTGMPKGAMLSHAAMLNSAAASEDLRDLVAEDVTYLALPMSHIFGLATILAITRSKGAVRLEARFDVARLFEALRTDITVLPAVPQMHAQLFHYARKQGVERYEAGILRYTSSGGAPLDPAWKREAEDFYGVALQNGYGLTESSSGVCATKNELGDPDNSVGVPMLGSEVRVNTTAPGSNPAEGIGEVEIGGPQLMLGYFRDPEATAAAMTSDGWLRSGDLGRFDRHGRLHIVGRTKELIIHSGFNIYPAEIEAVLTEHPDVILAAVVGRRIEGGNEEVVAFVTTVPESGLTEAALKAYLHDLLAPYKRPVRIVVADALPAAPSGKILKSGLLEYFAEELEAD</sequence>
<feature type="domain" description="AMP-dependent synthetase/ligase" evidence="1">
    <location>
        <begin position="15"/>
        <end position="362"/>
    </location>
</feature>
<dbReference type="AlphaFoldDB" id="A0A5A9ZTJ9"/>
<evidence type="ECO:0000259" key="2">
    <source>
        <dbReference type="Pfam" id="PF13193"/>
    </source>
</evidence>
<gene>
    <name evidence="3" type="ORF">FLO80_00520</name>
</gene>
<evidence type="ECO:0000259" key="1">
    <source>
        <dbReference type="Pfam" id="PF00501"/>
    </source>
</evidence>
<dbReference type="SUPFAM" id="SSF56801">
    <property type="entry name" value="Acetyl-CoA synthetase-like"/>
    <property type="match status" value="1"/>
</dbReference>
<dbReference type="InterPro" id="IPR042099">
    <property type="entry name" value="ANL_N_sf"/>
</dbReference>
<dbReference type="Pfam" id="PF13193">
    <property type="entry name" value="AMP-binding_C"/>
    <property type="match status" value="1"/>
</dbReference>
<dbReference type="Pfam" id="PF00501">
    <property type="entry name" value="AMP-binding"/>
    <property type="match status" value="1"/>
</dbReference>
<dbReference type="Gene3D" id="3.40.50.12780">
    <property type="entry name" value="N-terminal domain of ligase-like"/>
    <property type="match status" value="1"/>
</dbReference>
<feature type="domain" description="AMP-binding enzyme C-terminal" evidence="2">
    <location>
        <begin position="413"/>
        <end position="488"/>
    </location>
</feature>
<comment type="caution">
    <text evidence="3">The sequence shown here is derived from an EMBL/GenBank/DDBJ whole genome shotgun (WGS) entry which is preliminary data.</text>
</comment>
<dbReference type="Proteomes" id="UP000325291">
    <property type="component" value="Unassembled WGS sequence"/>
</dbReference>
<dbReference type="InterPro" id="IPR025110">
    <property type="entry name" value="AMP-bd_C"/>
</dbReference>
<proteinExistence type="predicted"/>
<dbReference type="PANTHER" id="PTHR24096:SF267">
    <property type="entry name" value="MALONATE--COA LIGASE ACSF3, MITOCHONDRIAL"/>
    <property type="match status" value="1"/>
</dbReference>
<accession>A0A5A9ZTJ9</accession>